<name>A0A845PVL1_9FLAO</name>
<comment type="similarity">
    <text evidence="1">Belongs to the glycosyl hydrolase 25 family.</text>
</comment>
<dbReference type="AlphaFoldDB" id="A0A845PVL1"/>
<evidence type="ECO:0000256" key="1">
    <source>
        <dbReference type="ARBA" id="ARBA00010646"/>
    </source>
</evidence>
<keyword evidence="2 4" id="KW-0378">Hydrolase</keyword>
<dbReference type="InterPro" id="IPR002053">
    <property type="entry name" value="Glyco_hydro_25"/>
</dbReference>
<keyword evidence="3" id="KW-0326">Glycosidase</keyword>
<evidence type="ECO:0000313" key="4">
    <source>
        <dbReference type="EMBL" id="NAW50517.1"/>
    </source>
</evidence>
<dbReference type="RefSeq" id="WP_166518855.1">
    <property type="nucleotide sequence ID" value="NZ_JAAABJ010000335.1"/>
</dbReference>
<evidence type="ECO:0000313" key="5">
    <source>
        <dbReference type="Proteomes" id="UP000553459"/>
    </source>
</evidence>
<dbReference type="SUPFAM" id="SSF51445">
    <property type="entry name" value="(Trans)glycosidases"/>
    <property type="match status" value="1"/>
</dbReference>
<gene>
    <name evidence="4" type="ORF">GNY06_03655</name>
</gene>
<keyword evidence="5" id="KW-1185">Reference proteome</keyword>
<dbReference type="GO" id="GO:0016998">
    <property type="term" value="P:cell wall macromolecule catabolic process"/>
    <property type="evidence" value="ECO:0007669"/>
    <property type="project" value="InterPro"/>
</dbReference>
<dbReference type="GO" id="GO:0016052">
    <property type="term" value="P:carbohydrate catabolic process"/>
    <property type="evidence" value="ECO:0007669"/>
    <property type="project" value="TreeGrafter"/>
</dbReference>
<dbReference type="GO" id="GO:0009253">
    <property type="term" value="P:peptidoglycan catabolic process"/>
    <property type="evidence" value="ECO:0007669"/>
    <property type="project" value="InterPro"/>
</dbReference>
<evidence type="ECO:0000256" key="3">
    <source>
        <dbReference type="ARBA" id="ARBA00023295"/>
    </source>
</evidence>
<evidence type="ECO:0000256" key="2">
    <source>
        <dbReference type="ARBA" id="ARBA00022801"/>
    </source>
</evidence>
<dbReference type="PANTHER" id="PTHR34135:SF2">
    <property type="entry name" value="LYSOZYME"/>
    <property type="match status" value="1"/>
</dbReference>
<dbReference type="Proteomes" id="UP000553459">
    <property type="component" value="Unassembled WGS sequence"/>
</dbReference>
<dbReference type="PROSITE" id="PS51904">
    <property type="entry name" value="GLYCOSYL_HYDROL_F25_2"/>
    <property type="match status" value="1"/>
</dbReference>
<dbReference type="SMART" id="SM00641">
    <property type="entry name" value="Glyco_25"/>
    <property type="match status" value="1"/>
</dbReference>
<dbReference type="PANTHER" id="PTHR34135">
    <property type="entry name" value="LYSOZYME"/>
    <property type="match status" value="1"/>
</dbReference>
<proteinExistence type="inferred from homology"/>
<dbReference type="GO" id="GO:0003796">
    <property type="term" value="F:lysozyme activity"/>
    <property type="evidence" value="ECO:0007669"/>
    <property type="project" value="InterPro"/>
</dbReference>
<dbReference type="InterPro" id="IPR018077">
    <property type="entry name" value="Glyco_hydro_fam25_subgr"/>
</dbReference>
<organism evidence="4 5">
    <name type="scientific">Elizabethkingia argenteiflava</name>
    <dbReference type="NCBI Taxonomy" id="2681556"/>
    <lineage>
        <taxon>Bacteria</taxon>
        <taxon>Pseudomonadati</taxon>
        <taxon>Bacteroidota</taxon>
        <taxon>Flavobacteriia</taxon>
        <taxon>Flavobacteriales</taxon>
        <taxon>Weeksellaceae</taxon>
        <taxon>Elizabethkingia</taxon>
    </lineage>
</organism>
<reference evidence="4 5" key="1">
    <citation type="submission" date="2019-11" db="EMBL/GenBank/DDBJ databases">
        <title>Characterization of Elizabethkingia argenteiflava sp. nov., isolated from inner surface of Soybean Pods.</title>
        <authorList>
            <person name="Mo S."/>
        </authorList>
    </citation>
    <scope>NUCLEOTIDE SEQUENCE [LARGE SCALE GENOMIC DNA]</scope>
    <source>
        <strain evidence="4 5">YB22</strain>
    </source>
</reference>
<sequence>MYKKAPRKRRKRMLKKRASTRKKLWVLFFILITSLLAIGFYMKNQMLLYYAIHFKSEEIHLLKNTKLEEDRIHRIVSLHVDKTFGIDISHYQRKKDINWHKLTMANGAINIQFILLRASMGENAKDHYFQEYWKSAKRSALIRGAYHFYRPRENPVQQANNFLETVKLESGDLLPVLDVEKIPSPKKLKEFKNDLKVWLKIVEETYGKKPIIYTYYYFYRDYLQDDFKDYPLWLANYNDVDTPAVETLWDFWQFTEKGIINGVNTHVDVNIFNGNLSELHRLTLD</sequence>
<dbReference type="Pfam" id="PF01183">
    <property type="entry name" value="Glyco_hydro_25"/>
    <property type="match status" value="1"/>
</dbReference>
<comment type="caution">
    <text evidence="4">The sequence shown here is derived from an EMBL/GenBank/DDBJ whole genome shotgun (WGS) entry which is preliminary data.</text>
</comment>
<accession>A0A845PVL1</accession>
<dbReference type="Gene3D" id="3.20.20.80">
    <property type="entry name" value="Glycosidases"/>
    <property type="match status" value="1"/>
</dbReference>
<dbReference type="InterPro" id="IPR017853">
    <property type="entry name" value="GH"/>
</dbReference>
<dbReference type="EMBL" id="JAAABJ010000335">
    <property type="protein sequence ID" value="NAW50517.1"/>
    <property type="molecule type" value="Genomic_DNA"/>
</dbReference>
<protein>
    <submittedName>
        <fullName evidence="4">Glycoside hydrolase family 25 protein</fullName>
    </submittedName>
</protein>